<feature type="domain" description="Large ribosomal subunit protein uL30-like ferredoxin-like fold" evidence="7">
    <location>
        <begin position="11"/>
        <end position="61"/>
    </location>
</feature>
<dbReference type="KEGG" id="slim:SCL_2279"/>
<evidence type="ECO:0000256" key="4">
    <source>
        <dbReference type="ARBA" id="ARBA00023274"/>
    </source>
</evidence>
<dbReference type="PANTHER" id="PTHR15892">
    <property type="entry name" value="MITOCHONDRIAL RIBOSOMAL PROTEIN L30"/>
    <property type="match status" value="1"/>
</dbReference>
<evidence type="ECO:0000256" key="3">
    <source>
        <dbReference type="ARBA" id="ARBA00022980"/>
    </source>
</evidence>
<dbReference type="PANTHER" id="PTHR15892:SF2">
    <property type="entry name" value="LARGE RIBOSOMAL SUBUNIT PROTEIN UL30M"/>
    <property type="match status" value="1"/>
</dbReference>
<gene>
    <name evidence="5" type="primary">rpmD</name>
    <name evidence="8" type="ORF">SCL_2279</name>
</gene>
<name>A0A1B4XIE0_9GAMM</name>
<evidence type="ECO:0000313" key="8">
    <source>
        <dbReference type="EMBL" id="BAV34567.1"/>
    </source>
</evidence>
<dbReference type="GO" id="GO:0003735">
    <property type="term" value="F:structural constituent of ribosome"/>
    <property type="evidence" value="ECO:0007669"/>
    <property type="project" value="InterPro"/>
</dbReference>
<comment type="similarity">
    <text evidence="1 5 6">Belongs to the universal ribosomal protein uL30 family.</text>
</comment>
<dbReference type="EMBL" id="AP014879">
    <property type="protein sequence ID" value="BAV34567.1"/>
    <property type="molecule type" value="Genomic_DNA"/>
</dbReference>
<comment type="subunit">
    <text evidence="2 5">Part of the 50S ribosomal subunit.</text>
</comment>
<keyword evidence="4 5" id="KW-0687">Ribonucleoprotein</keyword>
<dbReference type="OrthoDB" id="9812790at2"/>
<dbReference type="RefSeq" id="WP_096361295.1">
    <property type="nucleotide sequence ID" value="NZ_AP014879.1"/>
</dbReference>
<proteinExistence type="inferred from homology"/>
<dbReference type="GO" id="GO:0006412">
    <property type="term" value="P:translation"/>
    <property type="evidence" value="ECO:0007669"/>
    <property type="project" value="UniProtKB-UniRule"/>
</dbReference>
<keyword evidence="9" id="KW-1185">Reference proteome</keyword>
<dbReference type="InterPro" id="IPR005996">
    <property type="entry name" value="Ribosomal_uL30_bac-type"/>
</dbReference>
<reference evidence="8 9" key="1">
    <citation type="submission" date="2015-05" db="EMBL/GenBank/DDBJ databases">
        <title>Complete genome sequence of a sulfur-oxidizing gammaproteobacterium strain HA5.</title>
        <authorList>
            <person name="Miura A."/>
            <person name="Kojima H."/>
            <person name="Fukui M."/>
        </authorList>
    </citation>
    <scope>NUCLEOTIDE SEQUENCE [LARGE SCALE GENOMIC DNA]</scope>
    <source>
        <strain evidence="8 9">HA5</strain>
    </source>
</reference>
<dbReference type="Pfam" id="PF00327">
    <property type="entry name" value="Ribosomal_L30"/>
    <property type="match status" value="1"/>
</dbReference>
<dbReference type="CDD" id="cd01658">
    <property type="entry name" value="Ribosomal_L30"/>
    <property type="match status" value="1"/>
</dbReference>
<evidence type="ECO:0000313" key="9">
    <source>
        <dbReference type="Proteomes" id="UP000243180"/>
    </source>
</evidence>
<accession>A0A1B4XIE0</accession>
<evidence type="ECO:0000256" key="6">
    <source>
        <dbReference type="RuleBase" id="RU003734"/>
    </source>
</evidence>
<evidence type="ECO:0000259" key="7">
    <source>
        <dbReference type="Pfam" id="PF00327"/>
    </source>
</evidence>
<dbReference type="AlphaFoldDB" id="A0A1B4XIE0"/>
<dbReference type="PIRSF" id="PIRSF002211">
    <property type="entry name" value="Ribosomal_L30_bac-type"/>
    <property type="match status" value="1"/>
</dbReference>
<evidence type="ECO:0000256" key="5">
    <source>
        <dbReference type="HAMAP-Rule" id="MF_01371"/>
    </source>
</evidence>
<dbReference type="PROSITE" id="PS00634">
    <property type="entry name" value="RIBOSOMAL_L30"/>
    <property type="match status" value="1"/>
</dbReference>
<keyword evidence="3 5" id="KW-0689">Ribosomal protein</keyword>
<dbReference type="InterPro" id="IPR018038">
    <property type="entry name" value="Ribosomal_uL30_CS"/>
</dbReference>
<evidence type="ECO:0000256" key="1">
    <source>
        <dbReference type="ARBA" id="ARBA00007594"/>
    </source>
</evidence>
<evidence type="ECO:0000256" key="2">
    <source>
        <dbReference type="ARBA" id="ARBA00011838"/>
    </source>
</evidence>
<dbReference type="SUPFAM" id="SSF55129">
    <property type="entry name" value="Ribosomal protein L30p/L7e"/>
    <property type="match status" value="1"/>
</dbReference>
<protein>
    <recommendedName>
        <fullName evidence="5">Large ribosomal subunit protein uL30</fullName>
    </recommendedName>
</protein>
<sequence length="66" mass="7310">MAANPKSGKKLRVTLLKSPYGTGKSHMATVRGLGLRRRHHTVELEDTSAVRGMINKVAYMVKCEEV</sequence>
<dbReference type="InParanoid" id="A0A1B4XIE0"/>
<dbReference type="InterPro" id="IPR036919">
    <property type="entry name" value="Ribo_uL30_ferredoxin-like_sf"/>
</dbReference>
<dbReference type="HAMAP" id="MF_01371_B">
    <property type="entry name" value="Ribosomal_uL30_B"/>
    <property type="match status" value="1"/>
</dbReference>
<dbReference type="FunCoup" id="A0A1B4XIE0">
    <property type="interactions" value="430"/>
</dbReference>
<dbReference type="GO" id="GO:0022625">
    <property type="term" value="C:cytosolic large ribosomal subunit"/>
    <property type="evidence" value="ECO:0007669"/>
    <property type="project" value="TreeGrafter"/>
</dbReference>
<organism evidence="8 9">
    <name type="scientific">Sulfuricaulis limicola</name>
    <dbReference type="NCBI Taxonomy" id="1620215"/>
    <lineage>
        <taxon>Bacteria</taxon>
        <taxon>Pseudomonadati</taxon>
        <taxon>Pseudomonadota</taxon>
        <taxon>Gammaproteobacteria</taxon>
        <taxon>Acidiferrobacterales</taxon>
        <taxon>Acidiferrobacteraceae</taxon>
        <taxon>Sulfuricaulis</taxon>
    </lineage>
</organism>
<dbReference type="NCBIfam" id="TIGR01308">
    <property type="entry name" value="rpmD_bact"/>
    <property type="match status" value="1"/>
</dbReference>
<dbReference type="InterPro" id="IPR016082">
    <property type="entry name" value="Ribosomal_uL30_ferredoxin-like"/>
</dbReference>
<dbReference type="Proteomes" id="UP000243180">
    <property type="component" value="Chromosome"/>
</dbReference>
<dbReference type="Gene3D" id="3.30.1390.20">
    <property type="entry name" value="Ribosomal protein L30, ferredoxin-like fold domain"/>
    <property type="match status" value="1"/>
</dbReference>